<name>A0A0E9WPR8_ANGAN</name>
<reference evidence="1" key="1">
    <citation type="submission" date="2014-11" db="EMBL/GenBank/DDBJ databases">
        <authorList>
            <person name="Amaro Gonzalez C."/>
        </authorList>
    </citation>
    <scope>NUCLEOTIDE SEQUENCE</scope>
</reference>
<dbReference type="EMBL" id="GBXM01016163">
    <property type="protein sequence ID" value="JAH92414.1"/>
    <property type="molecule type" value="Transcribed_RNA"/>
</dbReference>
<accession>A0A0E9WPR8</accession>
<proteinExistence type="predicted"/>
<protein>
    <submittedName>
        <fullName evidence="1">Uncharacterized protein</fullName>
    </submittedName>
</protein>
<evidence type="ECO:0000313" key="1">
    <source>
        <dbReference type="EMBL" id="JAH92414.1"/>
    </source>
</evidence>
<sequence length="42" mass="4652">MFICNVLEIAFTFRIYKTGSFAYVLVSVIQNASPRIPANAVS</sequence>
<reference evidence="1" key="2">
    <citation type="journal article" date="2015" name="Fish Shellfish Immunol.">
        <title>Early steps in the European eel (Anguilla anguilla)-Vibrio vulnificus interaction in the gills: Role of the RtxA13 toxin.</title>
        <authorList>
            <person name="Callol A."/>
            <person name="Pajuelo D."/>
            <person name="Ebbesson L."/>
            <person name="Teles M."/>
            <person name="MacKenzie S."/>
            <person name="Amaro C."/>
        </authorList>
    </citation>
    <scope>NUCLEOTIDE SEQUENCE</scope>
</reference>
<dbReference type="AlphaFoldDB" id="A0A0E9WPR8"/>
<organism evidence="1">
    <name type="scientific">Anguilla anguilla</name>
    <name type="common">European freshwater eel</name>
    <name type="synonym">Muraena anguilla</name>
    <dbReference type="NCBI Taxonomy" id="7936"/>
    <lineage>
        <taxon>Eukaryota</taxon>
        <taxon>Metazoa</taxon>
        <taxon>Chordata</taxon>
        <taxon>Craniata</taxon>
        <taxon>Vertebrata</taxon>
        <taxon>Euteleostomi</taxon>
        <taxon>Actinopterygii</taxon>
        <taxon>Neopterygii</taxon>
        <taxon>Teleostei</taxon>
        <taxon>Anguilliformes</taxon>
        <taxon>Anguillidae</taxon>
        <taxon>Anguilla</taxon>
    </lineage>
</organism>